<dbReference type="AlphaFoldDB" id="A0A9D1LXN2"/>
<organism evidence="8 9">
    <name type="scientific">Candidatus Limousia pullorum</name>
    <dbReference type="NCBI Taxonomy" id="2840860"/>
    <lineage>
        <taxon>Bacteria</taxon>
        <taxon>Bacillati</taxon>
        <taxon>Bacillota</taxon>
        <taxon>Clostridia</taxon>
        <taxon>Eubacteriales</taxon>
        <taxon>Oscillospiraceae</taxon>
        <taxon>Oscillospiraceae incertae sedis</taxon>
        <taxon>Candidatus Limousia</taxon>
    </lineage>
</organism>
<dbReference type="PANTHER" id="PTHR30461">
    <property type="entry name" value="DNA-INVERTASE FROM LAMBDOID PROPHAGE"/>
    <property type="match status" value="1"/>
</dbReference>
<feature type="domain" description="Resolvase/invertase-type recombinase catalytic" evidence="6">
    <location>
        <begin position="7"/>
        <end position="157"/>
    </location>
</feature>
<dbReference type="PROSITE" id="PS51737">
    <property type="entry name" value="RECOMBINASE_DNA_BIND"/>
    <property type="match status" value="1"/>
</dbReference>
<evidence type="ECO:0000256" key="4">
    <source>
        <dbReference type="PIRSR" id="PIRSR606118-50"/>
    </source>
</evidence>
<evidence type="ECO:0000256" key="2">
    <source>
        <dbReference type="ARBA" id="ARBA00023125"/>
    </source>
</evidence>
<protein>
    <submittedName>
        <fullName evidence="8">Recombinase family protein</fullName>
    </submittedName>
</protein>
<dbReference type="InterPro" id="IPR050639">
    <property type="entry name" value="SSR_resolvase"/>
</dbReference>
<dbReference type="Gene3D" id="3.40.50.1390">
    <property type="entry name" value="Resolvase, N-terminal catalytic domain"/>
    <property type="match status" value="1"/>
</dbReference>
<dbReference type="Gene3D" id="3.90.1750.20">
    <property type="entry name" value="Putative Large Serine Recombinase, Chain B, Domain 2"/>
    <property type="match status" value="1"/>
</dbReference>
<evidence type="ECO:0000313" key="9">
    <source>
        <dbReference type="Proteomes" id="UP000824118"/>
    </source>
</evidence>
<dbReference type="PROSITE" id="PS51736">
    <property type="entry name" value="RECOMBINASES_3"/>
    <property type="match status" value="1"/>
</dbReference>
<dbReference type="Pfam" id="PF00239">
    <property type="entry name" value="Resolvase"/>
    <property type="match status" value="1"/>
</dbReference>
<comment type="caution">
    <text evidence="8">The sequence shown here is derived from an EMBL/GenBank/DDBJ whole genome shotgun (WGS) entry which is preliminary data.</text>
</comment>
<dbReference type="InterPro" id="IPR006119">
    <property type="entry name" value="Resolv_N"/>
</dbReference>
<dbReference type="EMBL" id="DVNG01000033">
    <property type="protein sequence ID" value="HIU49861.1"/>
    <property type="molecule type" value="Genomic_DNA"/>
</dbReference>
<dbReference type="Pfam" id="PF07508">
    <property type="entry name" value="Recombinase"/>
    <property type="match status" value="1"/>
</dbReference>
<evidence type="ECO:0000256" key="5">
    <source>
        <dbReference type="PROSITE-ProRule" id="PRU10137"/>
    </source>
</evidence>
<feature type="active site" description="O-(5'-phospho-DNA)-serine intermediate" evidence="4 5">
    <location>
        <position position="15"/>
    </location>
</feature>
<dbReference type="GO" id="GO:0000150">
    <property type="term" value="F:DNA strand exchange activity"/>
    <property type="evidence" value="ECO:0007669"/>
    <property type="project" value="InterPro"/>
</dbReference>
<feature type="domain" description="Recombinase" evidence="7">
    <location>
        <begin position="164"/>
        <end position="268"/>
    </location>
</feature>
<evidence type="ECO:0000259" key="6">
    <source>
        <dbReference type="PROSITE" id="PS51736"/>
    </source>
</evidence>
<dbReference type="PROSITE" id="PS00397">
    <property type="entry name" value="RECOMBINASES_1"/>
    <property type="match status" value="1"/>
</dbReference>
<name>A0A9D1LXN2_9FIRM</name>
<reference evidence="8" key="1">
    <citation type="submission" date="2020-10" db="EMBL/GenBank/DDBJ databases">
        <authorList>
            <person name="Gilroy R."/>
        </authorList>
    </citation>
    <scope>NUCLEOTIDE SEQUENCE</scope>
    <source>
        <strain evidence="8">ChiGjej1B1-1684</strain>
    </source>
</reference>
<dbReference type="InterPro" id="IPR036162">
    <property type="entry name" value="Resolvase-like_N_sf"/>
</dbReference>
<dbReference type="CDD" id="cd00338">
    <property type="entry name" value="Ser_Recombinase"/>
    <property type="match status" value="1"/>
</dbReference>
<dbReference type="SMART" id="SM00857">
    <property type="entry name" value="Resolvase"/>
    <property type="match status" value="1"/>
</dbReference>
<evidence type="ECO:0000259" key="7">
    <source>
        <dbReference type="PROSITE" id="PS51737"/>
    </source>
</evidence>
<keyword evidence="1" id="KW-0229">DNA integration</keyword>
<accession>A0A9D1LXN2</accession>
<dbReference type="PANTHER" id="PTHR30461:SF23">
    <property type="entry name" value="DNA RECOMBINASE-RELATED"/>
    <property type="match status" value="1"/>
</dbReference>
<evidence type="ECO:0000256" key="3">
    <source>
        <dbReference type="ARBA" id="ARBA00023172"/>
    </source>
</evidence>
<reference evidence="8" key="2">
    <citation type="journal article" date="2021" name="PeerJ">
        <title>Extensive microbial diversity within the chicken gut microbiome revealed by metagenomics and culture.</title>
        <authorList>
            <person name="Gilroy R."/>
            <person name="Ravi A."/>
            <person name="Getino M."/>
            <person name="Pursley I."/>
            <person name="Horton D.L."/>
            <person name="Alikhan N.F."/>
            <person name="Baker D."/>
            <person name="Gharbi K."/>
            <person name="Hall N."/>
            <person name="Watson M."/>
            <person name="Adriaenssens E.M."/>
            <person name="Foster-Nyarko E."/>
            <person name="Jarju S."/>
            <person name="Secka A."/>
            <person name="Antonio M."/>
            <person name="Oren A."/>
            <person name="Chaudhuri R.R."/>
            <person name="La Ragione R."/>
            <person name="Hildebrand F."/>
            <person name="Pallen M.J."/>
        </authorList>
    </citation>
    <scope>NUCLEOTIDE SEQUENCE</scope>
    <source>
        <strain evidence="8">ChiGjej1B1-1684</strain>
    </source>
</reference>
<dbReference type="SUPFAM" id="SSF53041">
    <property type="entry name" value="Resolvase-like"/>
    <property type="match status" value="1"/>
</dbReference>
<gene>
    <name evidence="8" type="ORF">IAD22_02445</name>
</gene>
<evidence type="ECO:0000256" key="1">
    <source>
        <dbReference type="ARBA" id="ARBA00022908"/>
    </source>
</evidence>
<dbReference type="InterPro" id="IPR038109">
    <property type="entry name" value="DNA_bind_recomb_sf"/>
</dbReference>
<evidence type="ECO:0000313" key="8">
    <source>
        <dbReference type="EMBL" id="HIU49861.1"/>
    </source>
</evidence>
<proteinExistence type="predicted"/>
<keyword evidence="2" id="KW-0238">DNA-binding</keyword>
<dbReference type="InterPro" id="IPR011109">
    <property type="entry name" value="DNA_bind_recombinase_dom"/>
</dbReference>
<dbReference type="InterPro" id="IPR006118">
    <property type="entry name" value="Recombinase_CS"/>
</dbReference>
<sequence>MTDNKREAAAYIRVSTDEQREFSPESQLDRILSYAESHGYSIKKENIFCDNGISGKSTDKREGFKSMIEKAKNKPTPFKAILVWKFSRFARNREDSILYKSMLRKKYGIRVISVSEDIGDDKMSVLMEAMIEAMDEFYSVNLGEEVKRGMTKRAEKGKFQSRAPFGYRFLKGSLVPFDTEKEYVKLIYSLFLSGKSTEEISKILNKTGVKTSRGNPWTSRSVLYLLKNPVYAGYVVWDNVTCFGVHEPIISENDYKQAQSIIKNQKKRKITKKQTDCCFLKFLRCSSCGGKFCICGDGKNLQCINYIKHKCTVSHSVSINRLKKSLTMIFAEIFSGAEKINLQETENLPVNIAKLQKQLQLKYERVKKAYEEGIYSIEELKKASLEIKNFDSNFAKKNFEKKNIVPSSADLFNIIFNSEKLEPNQKEAILSAVIDKIVFYRPEEKLTVFFKEDIYNNLFPKGPPY</sequence>
<dbReference type="GO" id="GO:0003677">
    <property type="term" value="F:DNA binding"/>
    <property type="evidence" value="ECO:0007669"/>
    <property type="project" value="UniProtKB-KW"/>
</dbReference>
<dbReference type="Proteomes" id="UP000824118">
    <property type="component" value="Unassembled WGS sequence"/>
</dbReference>
<dbReference type="GO" id="GO:0015074">
    <property type="term" value="P:DNA integration"/>
    <property type="evidence" value="ECO:0007669"/>
    <property type="project" value="UniProtKB-KW"/>
</dbReference>
<keyword evidence="3" id="KW-0233">DNA recombination</keyword>